<keyword evidence="2" id="KW-1185">Reference proteome</keyword>
<evidence type="ECO:0000313" key="1">
    <source>
        <dbReference type="EMBL" id="GJS82879.1"/>
    </source>
</evidence>
<dbReference type="EMBL" id="BQNB010010858">
    <property type="protein sequence ID" value="GJS82879.1"/>
    <property type="molecule type" value="Genomic_DNA"/>
</dbReference>
<organism evidence="1 2">
    <name type="scientific">Tanacetum coccineum</name>
    <dbReference type="NCBI Taxonomy" id="301880"/>
    <lineage>
        <taxon>Eukaryota</taxon>
        <taxon>Viridiplantae</taxon>
        <taxon>Streptophyta</taxon>
        <taxon>Embryophyta</taxon>
        <taxon>Tracheophyta</taxon>
        <taxon>Spermatophyta</taxon>
        <taxon>Magnoliopsida</taxon>
        <taxon>eudicotyledons</taxon>
        <taxon>Gunneridae</taxon>
        <taxon>Pentapetalae</taxon>
        <taxon>asterids</taxon>
        <taxon>campanulids</taxon>
        <taxon>Asterales</taxon>
        <taxon>Asteraceae</taxon>
        <taxon>Asteroideae</taxon>
        <taxon>Anthemideae</taxon>
        <taxon>Anthemidinae</taxon>
        <taxon>Tanacetum</taxon>
    </lineage>
</organism>
<dbReference type="Proteomes" id="UP001151760">
    <property type="component" value="Unassembled WGS sequence"/>
</dbReference>
<gene>
    <name evidence="1" type="ORF">Tco_0749420</name>
</gene>
<reference evidence="1" key="2">
    <citation type="submission" date="2022-01" db="EMBL/GenBank/DDBJ databases">
        <authorList>
            <person name="Yamashiro T."/>
            <person name="Shiraishi A."/>
            <person name="Satake H."/>
            <person name="Nakayama K."/>
        </authorList>
    </citation>
    <scope>NUCLEOTIDE SEQUENCE</scope>
</reference>
<reference evidence="1" key="1">
    <citation type="journal article" date="2022" name="Int. J. Mol. Sci.">
        <title>Draft Genome of Tanacetum Coccineum: Genomic Comparison of Closely Related Tanacetum-Family Plants.</title>
        <authorList>
            <person name="Yamashiro T."/>
            <person name="Shiraishi A."/>
            <person name="Nakayama K."/>
            <person name="Satake H."/>
        </authorList>
    </citation>
    <scope>NUCLEOTIDE SEQUENCE</scope>
</reference>
<accession>A0ABQ4YYB9</accession>
<evidence type="ECO:0000313" key="2">
    <source>
        <dbReference type="Proteomes" id="UP001151760"/>
    </source>
</evidence>
<protein>
    <submittedName>
        <fullName evidence="1">Uncharacterized protein</fullName>
    </submittedName>
</protein>
<name>A0ABQ4YYB9_9ASTR</name>
<sequence length="166" mass="18493">MMNLLIGTAEPKILKNKVEHFGSNLNLKVGLNVNENGHGINRLSQPCTEKECDTRFMEAVMRTDLACARKLGCKTDPTIGIRASKLDVKETKLHCNVFSRGRVRGVICKLCSSNVDEDTASRLWLQLEQNTVVLRLSISHSNIMQPRATFVNKAHPYSVSFHKGTG</sequence>
<comment type="caution">
    <text evidence="1">The sequence shown here is derived from an EMBL/GenBank/DDBJ whole genome shotgun (WGS) entry which is preliminary data.</text>
</comment>
<proteinExistence type="predicted"/>